<dbReference type="InterPro" id="IPR002645">
    <property type="entry name" value="STAS_dom"/>
</dbReference>
<gene>
    <name evidence="2" type="ORF">SAMN02745121_04600</name>
</gene>
<organism evidence="2 3">
    <name type="scientific">Nannocystis exedens</name>
    <dbReference type="NCBI Taxonomy" id="54"/>
    <lineage>
        <taxon>Bacteria</taxon>
        <taxon>Pseudomonadati</taxon>
        <taxon>Myxococcota</taxon>
        <taxon>Polyangia</taxon>
        <taxon>Nannocystales</taxon>
        <taxon>Nannocystaceae</taxon>
        <taxon>Nannocystis</taxon>
    </lineage>
</organism>
<dbReference type="PANTHER" id="PTHR33745:SF1">
    <property type="entry name" value="RSBT ANTAGONIST PROTEIN RSBS"/>
    <property type="match status" value="1"/>
</dbReference>
<dbReference type="Pfam" id="PF01740">
    <property type="entry name" value="STAS"/>
    <property type="match status" value="1"/>
</dbReference>
<dbReference type="InterPro" id="IPR051932">
    <property type="entry name" value="Bact_StressResp_Reg"/>
</dbReference>
<dbReference type="Proteomes" id="UP000199400">
    <property type="component" value="Unassembled WGS sequence"/>
</dbReference>
<protein>
    <submittedName>
        <fullName evidence="2">RsbT antagonist protein RsbS</fullName>
    </submittedName>
</protein>
<dbReference type="RefSeq" id="WP_096326429.1">
    <property type="nucleotide sequence ID" value="NZ_FOMX01000015.1"/>
</dbReference>
<evidence type="ECO:0000313" key="3">
    <source>
        <dbReference type="Proteomes" id="UP000199400"/>
    </source>
</evidence>
<dbReference type="PANTHER" id="PTHR33745">
    <property type="entry name" value="RSBT ANTAGONIST PROTEIN RSBS-RELATED"/>
    <property type="match status" value="1"/>
</dbReference>
<sequence length="151" mass="16196">MKTFENRIPVIQLWQRIVVPLQGDVTDETAAFLVDDVLRTIRDTSAAGLVIDVTGMWTMDSHLCHVIANLAAAARLMGTPTVICGMSAPIAMTLQTMGADFRLAQTALTLEDALERLGVSAVVSELEPDDAFDDVTPETITSTASFAKSAE</sequence>
<dbReference type="STRING" id="54.SAMN02745121_04600"/>
<dbReference type="EMBL" id="FOMX01000015">
    <property type="protein sequence ID" value="SFE53788.1"/>
    <property type="molecule type" value="Genomic_DNA"/>
</dbReference>
<reference evidence="3" key="1">
    <citation type="submission" date="2016-10" db="EMBL/GenBank/DDBJ databases">
        <authorList>
            <person name="Varghese N."/>
            <person name="Submissions S."/>
        </authorList>
    </citation>
    <scope>NUCLEOTIDE SEQUENCE [LARGE SCALE GENOMIC DNA]</scope>
    <source>
        <strain evidence="3">ATCC 25963</strain>
    </source>
</reference>
<dbReference type="PROSITE" id="PS50801">
    <property type="entry name" value="STAS"/>
    <property type="match status" value="1"/>
</dbReference>
<keyword evidence="3" id="KW-1185">Reference proteome</keyword>
<feature type="domain" description="STAS" evidence="1">
    <location>
        <begin position="17"/>
        <end position="117"/>
    </location>
</feature>
<dbReference type="Gene3D" id="3.30.750.24">
    <property type="entry name" value="STAS domain"/>
    <property type="match status" value="1"/>
</dbReference>
<accession>A0A1I2BD15</accession>
<dbReference type="OrthoDB" id="9797171at2"/>
<dbReference type="SUPFAM" id="SSF52091">
    <property type="entry name" value="SpoIIaa-like"/>
    <property type="match status" value="1"/>
</dbReference>
<dbReference type="InterPro" id="IPR036513">
    <property type="entry name" value="STAS_dom_sf"/>
</dbReference>
<proteinExistence type="predicted"/>
<evidence type="ECO:0000259" key="1">
    <source>
        <dbReference type="PROSITE" id="PS50801"/>
    </source>
</evidence>
<dbReference type="CDD" id="cd07041">
    <property type="entry name" value="STAS_RsbR_RsbS_like"/>
    <property type="match status" value="1"/>
</dbReference>
<name>A0A1I2BD15_9BACT</name>
<dbReference type="AlphaFoldDB" id="A0A1I2BD15"/>
<evidence type="ECO:0000313" key="2">
    <source>
        <dbReference type="EMBL" id="SFE53788.1"/>
    </source>
</evidence>